<dbReference type="PANTHER" id="PTHR48081:SF30">
    <property type="entry name" value="ACETYL-HYDROLASE LIPR-RELATED"/>
    <property type="match status" value="1"/>
</dbReference>
<organism evidence="4 5">
    <name type="scientific">Nitrospirillum amazonense</name>
    <dbReference type="NCBI Taxonomy" id="28077"/>
    <lineage>
        <taxon>Bacteria</taxon>
        <taxon>Pseudomonadati</taxon>
        <taxon>Pseudomonadota</taxon>
        <taxon>Alphaproteobacteria</taxon>
        <taxon>Rhodospirillales</taxon>
        <taxon>Azospirillaceae</taxon>
        <taxon>Nitrospirillum</taxon>
    </lineage>
</organism>
<dbReference type="Pfam" id="PF07859">
    <property type="entry name" value="Abhydrolase_3"/>
    <property type="match status" value="1"/>
</dbReference>
<evidence type="ECO:0000313" key="5">
    <source>
        <dbReference type="Proteomes" id="UP000316545"/>
    </source>
</evidence>
<gene>
    <name evidence="4" type="ORF">FBZ88_13050</name>
</gene>
<accession>A0A560F1A3</accession>
<proteinExistence type="inferred from homology"/>
<dbReference type="InterPro" id="IPR050300">
    <property type="entry name" value="GDXG_lipolytic_enzyme"/>
</dbReference>
<comment type="similarity">
    <text evidence="1">Belongs to the 'GDXG' lipolytic enzyme family.</text>
</comment>
<dbReference type="RefSeq" id="WP_145620273.1">
    <property type="nucleotide sequence ID" value="NZ_VITO01000030.1"/>
</dbReference>
<dbReference type="SUPFAM" id="SSF53474">
    <property type="entry name" value="alpha/beta-Hydrolases"/>
    <property type="match status" value="1"/>
</dbReference>
<evidence type="ECO:0000256" key="1">
    <source>
        <dbReference type="ARBA" id="ARBA00010515"/>
    </source>
</evidence>
<dbReference type="Gene3D" id="3.40.50.1820">
    <property type="entry name" value="alpha/beta hydrolase"/>
    <property type="match status" value="1"/>
</dbReference>
<keyword evidence="5" id="KW-1185">Reference proteome</keyword>
<dbReference type="InterPro" id="IPR013094">
    <property type="entry name" value="AB_hydrolase_3"/>
</dbReference>
<evidence type="ECO:0000259" key="3">
    <source>
        <dbReference type="Pfam" id="PF07859"/>
    </source>
</evidence>
<evidence type="ECO:0000256" key="2">
    <source>
        <dbReference type="ARBA" id="ARBA00022801"/>
    </source>
</evidence>
<dbReference type="Proteomes" id="UP000316545">
    <property type="component" value="Unassembled WGS sequence"/>
</dbReference>
<dbReference type="PANTHER" id="PTHR48081">
    <property type="entry name" value="AB HYDROLASE SUPERFAMILY PROTEIN C4A8.06C"/>
    <property type="match status" value="1"/>
</dbReference>
<protein>
    <submittedName>
        <fullName evidence="4">Acetyl esterase/lipase</fullName>
    </submittedName>
</protein>
<dbReference type="EMBL" id="VITO01000030">
    <property type="protein sequence ID" value="TWB15399.1"/>
    <property type="molecule type" value="Genomic_DNA"/>
</dbReference>
<name>A0A560F1A3_9PROT</name>
<dbReference type="GO" id="GO:0004806">
    <property type="term" value="F:triacylglycerol lipase activity"/>
    <property type="evidence" value="ECO:0007669"/>
    <property type="project" value="TreeGrafter"/>
</dbReference>
<evidence type="ECO:0000313" key="4">
    <source>
        <dbReference type="EMBL" id="TWB15399.1"/>
    </source>
</evidence>
<sequence>MTDLRTADRPTETNVPWISAAERGREAALLAHFAHFWGTATGAPRAIYDTFIAASPLAAGATVEEVTTAEVHGWWVRPESARAAGQAILFIHGGGYVMGTAQAYRGFVSQIVSRSGIPALAIDYPLAPEATLPAAPDAALAAYEYLIGQGYSRIAIVGDSAGGGLSLVTMAQLAKRSDTAKPIAGVVFSPWADLAFTGGSMTDPGLVDPLIGHDYLRDCADKYLGAYAATDPLASPLHGDLSGLPPLLIQVGTAERLLDDSRQFAAKAAAAGVAVELEVWGGMHHVFQLDVAHLESSRDALDRASRFLIRAFTP</sequence>
<comment type="caution">
    <text evidence="4">The sequence shown here is derived from an EMBL/GenBank/DDBJ whole genome shotgun (WGS) entry which is preliminary data.</text>
</comment>
<dbReference type="InterPro" id="IPR029058">
    <property type="entry name" value="AB_hydrolase_fold"/>
</dbReference>
<feature type="domain" description="Alpha/beta hydrolase fold-3" evidence="3">
    <location>
        <begin position="88"/>
        <end position="288"/>
    </location>
</feature>
<keyword evidence="2" id="KW-0378">Hydrolase</keyword>
<reference evidence="4 5" key="1">
    <citation type="submission" date="2019-06" db="EMBL/GenBank/DDBJ databases">
        <title>Genomic Encyclopedia of Type Strains, Phase IV (KMG-V): Genome sequencing to study the core and pangenomes of soil and plant-associated prokaryotes.</title>
        <authorList>
            <person name="Whitman W."/>
        </authorList>
    </citation>
    <scope>NUCLEOTIDE SEQUENCE [LARGE SCALE GENOMIC DNA]</scope>
    <source>
        <strain evidence="4 5">BR 11865</strain>
    </source>
</reference>
<dbReference type="AlphaFoldDB" id="A0A560F1A3"/>